<evidence type="ECO:0000259" key="13">
    <source>
        <dbReference type="SMART" id="SM01016"/>
    </source>
</evidence>
<dbReference type="OrthoDB" id="9805987at2"/>
<keyword evidence="11" id="KW-0175">Coiled coil</keyword>
<dbReference type="Gene3D" id="3.30.1360.70">
    <property type="entry name" value="Arginyl tRNA synthetase N-terminal domain"/>
    <property type="match status" value="1"/>
</dbReference>
<dbReference type="RefSeq" id="WP_089832841.1">
    <property type="nucleotide sequence ID" value="NZ_FNBN01000003.1"/>
</dbReference>
<dbReference type="Proteomes" id="UP000199045">
    <property type="component" value="Unassembled WGS sequence"/>
</dbReference>
<keyword evidence="7 9" id="KW-0030">Aminoacyl-tRNA synthetase</keyword>
<dbReference type="SMART" id="SM01016">
    <property type="entry name" value="Arg_tRNA_synt_N"/>
    <property type="match status" value="1"/>
</dbReference>
<dbReference type="GO" id="GO:0004814">
    <property type="term" value="F:arginine-tRNA ligase activity"/>
    <property type="evidence" value="ECO:0007669"/>
    <property type="project" value="UniProtKB-UniRule"/>
</dbReference>
<evidence type="ECO:0000256" key="10">
    <source>
        <dbReference type="RuleBase" id="RU363038"/>
    </source>
</evidence>
<feature type="short sequence motif" description="'HIGH' region" evidence="9">
    <location>
        <begin position="124"/>
        <end position="134"/>
    </location>
</feature>
<dbReference type="PRINTS" id="PR01038">
    <property type="entry name" value="TRNASYNTHARG"/>
</dbReference>
<dbReference type="Gene3D" id="1.10.730.10">
    <property type="entry name" value="Isoleucyl-tRNA Synthetase, Domain 1"/>
    <property type="match status" value="1"/>
</dbReference>
<keyword evidence="4 9" id="KW-0547">Nucleotide-binding</keyword>
<proteinExistence type="inferred from homology"/>
<keyword evidence="5 9" id="KW-0067">ATP-binding</keyword>
<sequence>MSVVQSIRSAAAAAIQALYEQTIPAKDIAINTTKPEFEGEYTVLVFPFTKFSRLKPEETADQLGKYLVAHNPDLVTGYNVIKGFLNLQIAEQYWAQYLQQHFNNRNIGKKPSNGKKVMVEYSSPNTNKPLHLGHLRNNFLGYSIAEILKANGYEVIKANLVNDRGIHICKSMLAWQLFAHGDTPESTGIKGDHLVGDYYVKFETILKEQTEPIIARALENDFKDFQGADLERIEKLVTLFHKPEIKADEEKLSKLNDEIKELSRKQTEIMQQAQIMLQQWEAGNHEVRHLWSTMNNWVYKGFDETYKRLGIDFDKMYYESETYLLGKDLVEEGLAKGVLFKKPDNSIWIDLTADGLDEKLLLRGDGTSVYMTQDLGTARLKYDDYQMEQSIYVVADEQNYHFKVLQLILKKLQEPCADGIFHLSYGMVELPHGRMKSREGTVVDADDLIDETIGAAAEQTANSGKLKDMPAEDLQALYNMLGIGAMKFFLLRVDPKKRMVFDPRESIDLHGFTSVFVQYAHARIKSILREIAPDADKLEGYCHKGSLLPLEKELILLNEQYESVLEEALKEMSPSVIANYVFQLAQQFNSFYAEKVEGKYTYSVQDAETPEKQKLRTQIVMLTARTIAKSMKLLGIDVPERM</sequence>
<dbReference type="InterPro" id="IPR035684">
    <property type="entry name" value="ArgRS_core"/>
</dbReference>
<evidence type="ECO:0000313" key="15">
    <source>
        <dbReference type="Proteomes" id="UP000199045"/>
    </source>
</evidence>
<evidence type="ECO:0000256" key="1">
    <source>
        <dbReference type="ARBA" id="ARBA00005594"/>
    </source>
</evidence>
<dbReference type="STRING" id="104663.SAMN04488121_103358"/>
<dbReference type="HAMAP" id="MF_00123">
    <property type="entry name" value="Arg_tRNA_synth"/>
    <property type="match status" value="1"/>
</dbReference>
<dbReference type="PROSITE" id="PS00178">
    <property type="entry name" value="AA_TRNA_LIGASE_I"/>
    <property type="match status" value="1"/>
</dbReference>
<feature type="coiled-coil region" evidence="11">
    <location>
        <begin position="245"/>
        <end position="272"/>
    </location>
</feature>
<dbReference type="SMART" id="SM00836">
    <property type="entry name" value="DALR_1"/>
    <property type="match status" value="1"/>
</dbReference>
<comment type="subcellular location">
    <subcellularLocation>
        <location evidence="9">Cytoplasm</location>
    </subcellularLocation>
</comment>
<dbReference type="Pfam" id="PF05746">
    <property type="entry name" value="DALR_1"/>
    <property type="match status" value="1"/>
</dbReference>
<dbReference type="InterPro" id="IPR008909">
    <property type="entry name" value="DALR_anticod-bd"/>
</dbReference>
<evidence type="ECO:0000256" key="3">
    <source>
        <dbReference type="ARBA" id="ARBA00022598"/>
    </source>
</evidence>
<evidence type="ECO:0000256" key="8">
    <source>
        <dbReference type="ARBA" id="ARBA00049339"/>
    </source>
</evidence>
<comment type="similarity">
    <text evidence="1 9 10">Belongs to the class-I aminoacyl-tRNA synthetase family.</text>
</comment>
<dbReference type="EMBL" id="FNBN01000003">
    <property type="protein sequence ID" value="SDG06781.1"/>
    <property type="molecule type" value="Genomic_DNA"/>
</dbReference>
<dbReference type="Gene3D" id="3.40.50.620">
    <property type="entry name" value="HUPs"/>
    <property type="match status" value="1"/>
</dbReference>
<evidence type="ECO:0000256" key="5">
    <source>
        <dbReference type="ARBA" id="ARBA00022840"/>
    </source>
</evidence>
<feature type="domain" description="Arginyl tRNA synthetase N-terminal" evidence="13">
    <location>
        <begin position="5"/>
        <end position="89"/>
    </location>
</feature>
<evidence type="ECO:0000256" key="7">
    <source>
        <dbReference type="ARBA" id="ARBA00023146"/>
    </source>
</evidence>
<comment type="subunit">
    <text evidence="9">Monomer.</text>
</comment>
<evidence type="ECO:0000256" key="6">
    <source>
        <dbReference type="ARBA" id="ARBA00022917"/>
    </source>
</evidence>
<dbReference type="PANTHER" id="PTHR11956:SF5">
    <property type="entry name" value="ARGININE--TRNA LIGASE, CYTOPLASMIC"/>
    <property type="match status" value="1"/>
</dbReference>
<dbReference type="InterPro" id="IPR009080">
    <property type="entry name" value="tRNAsynth_Ia_anticodon-bd"/>
</dbReference>
<evidence type="ECO:0000259" key="12">
    <source>
        <dbReference type="SMART" id="SM00836"/>
    </source>
</evidence>
<keyword evidence="3 9" id="KW-0436">Ligase</keyword>
<organism evidence="14 15">
    <name type="scientific">Chitinophaga filiformis</name>
    <name type="common">Myxococcus filiformis</name>
    <name type="synonym">Flexibacter filiformis</name>
    <dbReference type="NCBI Taxonomy" id="104663"/>
    <lineage>
        <taxon>Bacteria</taxon>
        <taxon>Pseudomonadati</taxon>
        <taxon>Bacteroidota</taxon>
        <taxon>Chitinophagia</taxon>
        <taxon>Chitinophagales</taxon>
        <taxon>Chitinophagaceae</taxon>
        <taxon>Chitinophaga</taxon>
    </lineage>
</organism>
<dbReference type="InterPro" id="IPR005148">
    <property type="entry name" value="Arg-tRNA-synth_N"/>
</dbReference>
<evidence type="ECO:0000256" key="11">
    <source>
        <dbReference type="SAM" id="Coils"/>
    </source>
</evidence>
<dbReference type="GO" id="GO:0005737">
    <property type="term" value="C:cytoplasm"/>
    <property type="evidence" value="ECO:0007669"/>
    <property type="project" value="UniProtKB-SubCell"/>
</dbReference>
<dbReference type="InterPro" id="IPR014729">
    <property type="entry name" value="Rossmann-like_a/b/a_fold"/>
</dbReference>
<dbReference type="SUPFAM" id="SSF47323">
    <property type="entry name" value="Anticodon-binding domain of a subclass of class I aminoacyl-tRNA synthetases"/>
    <property type="match status" value="1"/>
</dbReference>
<dbReference type="Pfam" id="PF00750">
    <property type="entry name" value="tRNA-synt_1d"/>
    <property type="match status" value="2"/>
</dbReference>
<dbReference type="InterPro" id="IPR001278">
    <property type="entry name" value="Arg-tRNA-ligase"/>
</dbReference>
<comment type="catalytic activity">
    <reaction evidence="8 9">
        <text>tRNA(Arg) + L-arginine + ATP = L-arginyl-tRNA(Arg) + AMP + diphosphate</text>
        <dbReference type="Rhea" id="RHEA:20301"/>
        <dbReference type="Rhea" id="RHEA-COMP:9658"/>
        <dbReference type="Rhea" id="RHEA-COMP:9673"/>
        <dbReference type="ChEBI" id="CHEBI:30616"/>
        <dbReference type="ChEBI" id="CHEBI:32682"/>
        <dbReference type="ChEBI" id="CHEBI:33019"/>
        <dbReference type="ChEBI" id="CHEBI:78442"/>
        <dbReference type="ChEBI" id="CHEBI:78513"/>
        <dbReference type="ChEBI" id="CHEBI:456215"/>
        <dbReference type="EC" id="6.1.1.19"/>
    </reaction>
</comment>
<evidence type="ECO:0000256" key="2">
    <source>
        <dbReference type="ARBA" id="ARBA00022490"/>
    </source>
</evidence>
<keyword evidence="6 9" id="KW-0648">Protein biosynthesis</keyword>
<keyword evidence="2 9" id="KW-0963">Cytoplasm</keyword>
<accession>A0A1G7R7M5</accession>
<evidence type="ECO:0000256" key="9">
    <source>
        <dbReference type="HAMAP-Rule" id="MF_00123"/>
    </source>
</evidence>
<dbReference type="PANTHER" id="PTHR11956">
    <property type="entry name" value="ARGINYL-TRNA SYNTHETASE"/>
    <property type="match status" value="1"/>
</dbReference>
<dbReference type="SUPFAM" id="SSF55190">
    <property type="entry name" value="Arginyl-tRNA synthetase (ArgRS), N-terminal 'additional' domain"/>
    <property type="match status" value="1"/>
</dbReference>
<name>A0A1G7R7M5_CHIFI</name>
<feature type="domain" description="DALR anticodon binding" evidence="12">
    <location>
        <begin position="517"/>
        <end position="642"/>
    </location>
</feature>
<dbReference type="AlphaFoldDB" id="A0A1G7R7M5"/>
<evidence type="ECO:0000256" key="4">
    <source>
        <dbReference type="ARBA" id="ARBA00022741"/>
    </source>
</evidence>
<reference evidence="14 15" key="1">
    <citation type="submission" date="2016-10" db="EMBL/GenBank/DDBJ databases">
        <authorList>
            <person name="de Groot N.N."/>
        </authorList>
    </citation>
    <scope>NUCLEOTIDE SEQUENCE [LARGE SCALE GENOMIC DNA]</scope>
    <source>
        <strain evidence="14 15">DSM 527</strain>
    </source>
</reference>
<dbReference type="InterPro" id="IPR036695">
    <property type="entry name" value="Arg-tRNA-synth_N_sf"/>
</dbReference>
<dbReference type="GO" id="GO:0005524">
    <property type="term" value="F:ATP binding"/>
    <property type="evidence" value="ECO:0007669"/>
    <property type="project" value="UniProtKB-UniRule"/>
</dbReference>
<evidence type="ECO:0000313" key="14">
    <source>
        <dbReference type="EMBL" id="SDG06781.1"/>
    </source>
</evidence>
<dbReference type="EC" id="6.1.1.19" evidence="9"/>
<gene>
    <name evidence="9" type="primary">argS</name>
    <name evidence="14" type="ORF">SAMN04488121_103358</name>
</gene>
<dbReference type="SUPFAM" id="SSF52374">
    <property type="entry name" value="Nucleotidylyl transferase"/>
    <property type="match status" value="1"/>
</dbReference>
<protein>
    <recommendedName>
        <fullName evidence="9">Arginine--tRNA ligase</fullName>
        <ecNumber evidence="9">6.1.1.19</ecNumber>
    </recommendedName>
    <alternativeName>
        <fullName evidence="9">Arginyl-tRNA synthetase</fullName>
        <shortName evidence="9">ArgRS</shortName>
    </alternativeName>
</protein>
<dbReference type="GO" id="GO:0006420">
    <property type="term" value="P:arginyl-tRNA aminoacylation"/>
    <property type="evidence" value="ECO:0007669"/>
    <property type="project" value="UniProtKB-UniRule"/>
</dbReference>
<dbReference type="InterPro" id="IPR001412">
    <property type="entry name" value="aa-tRNA-synth_I_CS"/>
</dbReference>